<dbReference type="EMBL" id="LR797434">
    <property type="protein sequence ID" value="CAB4215998.1"/>
    <property type="molecule type" value="Genomic_DNA"/>
</dbReference>
<dbReference type="EMBL" id="LR797180">
    <property type="protein sequence ID" value="CAB4192064.1"/>
    <property type="molecule type" value="Genomic_DNA"/>
</dbReference>
<evidence type="ECO:0000313" key="9">
    <source>
        <dbReference type="EMBL" id="CAB4192064.1"/>
    </source>
</evidence>
<evidence type="ECO:0000313" key="11">
    <source>
        <dbReference type="EMBL" id="CAB4220192.1"/>
    </source>
</evidence>
<keyword evidence="1" id="KW-1133">Transmembrane helix</keyword>
<dbReference type="EMBL" id="LR797492">
    <property type="protein sequence ID" value="CAB4220192.1"/>
    <property type="molecule type" value="Genomic_DNA"/>
</dbReference>
<dbReference type="EMBL" id="LR798423">
    <property type="protein sequence ID" value="CAB5230815.1"/>
    <property type="molecule type" value="Genomic_DNA"/>
</dbReference>
<feature type="transmembrane region" description="Helical" evidence="1">
    <location>
        <begin position="21"/>
        <end position="42"/>
    </location>
</feature>
<dbReference type="EMBL" id="LR796917">
    <property type="protein sequence ID" value="CAB4175146.1"/>
    <property type="molecule type" value="Genomic_DNA"/>
</dbReference>
<keyword evidence="1" id="KW-0472">Membrane</keyword>
<dbReference type="EMBL" id="LR796980">
    <property type="protein sequence ID" value="CAB4179302.1"/>
    <property type="molecule type" value="Genomic_DNA"/>
</dbReference>
<evidence type="ECO:0000256" key="1">
    <source>
        <dbReference type="SAM" id="Phobius"/>
    </source>
</evidence>
<protein>
    <submittedName>
        <fullName evidence="8">Uncharacterized protein</fullName>
    </submittedName>
</protein>
<evidence type="ECO:0000313" key="10">
    <source>
        <dbReference type="EMBL" id="CAB4215998.1"/>
    </source>
</evidence>
<reference evidence="8" key="1">
    <citation type="submission" date="2020-05" db="EMBL/GenBank/DDBJ databases">
        <authorList>
            <person name="Chiriac C."/>
            <person name="Salcher M."/>
            <person name="Ghai R."/>
            <person name="Kavagutti S V."/>
        </authorList>
    </citation>
    <scope>NUCLEOTIDE SEQUENCE</scope>
</reference>
<evidence type="ECO:0000313" key="5">
    <source>
        <dbReference type="EMBL" id="CAB4161643.1"/>
    </source>
</evidence>
<evidence type="ECO:0000313" key="3">
    <source>
        <dbReference type="EMBL" id="CAB4146077.1"/>
    </source>
</evidence>
<proteinExistence type="predicted"/>
<evidence type="ECO:0000313" key="4">
    <source>
        <dbReference type="EMBL" id="CAB4151025.1"/>
    </source>
</evidence>
<evidence type="ECO:0000313" key="7">
    <source>
        <dbReference type="EMBL" id="CAB4179302.1"/>
    </source>
</evidence>
<dbReference type="EMBL" id="LR796305">
    <property type="protein sequence ID" value="CAB4135834.1"/>
    <property type="molecule type" value="Genomic_DNA"/>
</dbReference>
<evidence type="ECO:0000313" key="2">
    <source>
        <dbReference type="EMBL" id="CAB4135834.1"/>
    </source>
</evidence>
<sequence length="96" mass="11475">MKINDIVVISKKWGTREYWSKVNIIEAWAFMTKIAIIFPGLLFGVQWWWLYVFALASSFSLIITSTIKTMPTIIWFNILWIILASLSILKNWWWFN</sequence>
<dbReference type="EMBL" id="LR796548">
    <property type="protein sequence ID" value="CAB4151025.1"/>
    <property type="molecule type" value="Genomic_DNA"/>
</dbReference>
<evidence type="ECO:0000313" key="12">
    <source>
        <dbReference type="EMBL" id="CAB5230815.1"/>
    </source>
</evidence>
<feature type="transmembrane region" description="Helical" evidence="1">
    <location>
        <begin position="48"/>
        <end position="67"/>
    </location>
</feature>
<dbReference type="EMBL" id="LR797130">
    <property type="protein sequence ID" value="CAB4188737.1"/>
    <property type="molecule type" value="Genomic_DNA"/>
</dbReference>
<evidence type="ECO:0000313" key="8">
    <source>
        <dbReference type="EMBL" id="CAB4188737.1"/>
    </source>
</evidence>
<dbReference type="EMBL" id="LR796461">
    <property type="protein sequence ID" value="CAB4146077.1"/>
    <property type="molecule type" value="Genomic_DNA"/>
</dbReference>
<accession>A0A6J5R272</accession>
<dbReference type="EMBL" id="LR796709">
    <property type="protein sequence ID" value="CAB4161643.1"/>
    <property type="molecule type" value="Genomic_DNA"/>
</dbReference>
<feature type="transmembrane region" description="Helical" evidence="1">
    <location>
        <begin position="74"/>
        <end position="95"/>
    </location>
</feature>
<evidence type="ECO:0000313" key="6">
    <source>
        <dbReference type="EMBL" id="CAB4175146.1"/>
    </source>
</evidence>
<gene>
    <name evidence="7" type="ORF">UFOVP1031_57</name>
    <name evidence="8" type="ORF">UFOVP1172_78</name>
    <name evidence="9" type="ORF">UFOVP1240_140</name>
    <name evidence="10" type="ORF">UFOVP1486_40</name>
    <name evidence="12" type="ORF">UFOVP1578_129</name>
    <name evidence="11" type="ORF">UFOVP1630_121</name>
    <name evidence="2" type="ORF">UFOVP288_157</name>
    <name evidence="3" type="ORF">UFOVP483_39</name>
    <name evidence="4" type="ORF">UFOVP573_115</name>
    <name evidence="5" type="ORF">UFOVP769_157</name>
    <name evidence="6" type="ORF">UFOVP962_125</name>
</gene>
<keyword evidence="1" id="KW-0812">Transmembrane</keyword>
<name>A0A6J5R272_9CAUD</name>
<organism evidence="8">
    <name type="scientific">uncultured Caudovirales phage</name>
    <dbReference type="NCBI Taxonomy" id="2100421"/>
    <lineage>
        <taxon>Viruses</taxon>
        <taxon>Duplodnaviria</taxon>
        <taxon>Heunggongvirae</taxon>
        <taxon>Uroviricota</taxon>
        <taxon>Caudoviricetes</taxon>
        <taxon>Peduoviridae</taxon>
        <taxon>Maltschvirus</taxon>
        <taxon>Maltschvirus maltsch</taxon>
    </lineage>
</organism>